<dbReference type="CDD" id="cd00817">
    <property type="entry name" value="ValRS_core"/>
    <property type="match status" value="1"/>
</dbReference>
<dbReference type="CDD" id="cd07962">
    <property type="entry name" value="Anticodon_Ia_Val"/>
    <property type="match status" value="1"/>
</dbReference>
<dbReference type="InterPro" id="IPR001412">
    <property type="entry name" value="aa-tRNA-synth_I_CS"/>
</dbReference>
<dbReference type="Gene3D" id="1.10.730.10">
    <property type="entry name" value="Isoleucyl-tRNA Synthetase, Domain 1"/>
    <property type="match status" value="1"/>
</dbReference>
<dbReference type="InterPro" id="IPR010978">
    <property type="entry name" value="tRNA-bd_arm"/>
</dbReference>
<evidence type="ECO:0000256" key="8">
    <source>
        <dbReference type="ARBA" id="ARBA00047552"/>
    </source>
</evidence>
<dbReference type="InterPro" id="IPR009008">
    <property type="entry name" value="Val/Leu/Ile-tRNA-synth_edit"/>
</dbReference>
<dbReference type="Proteomes" id="UP001333102">
    <property type="component" value="Chromosome"/>
</dbReference>
<dbReference type="Pfam" id="PF00133">
    <property type="entry name" value="tRNA-synt_1"/>
    <property type="match status" value="1"/>
</dbReference>
<dbReference type="NCBIfam" id="NF004349">
    <property type="entry name" value="PRK05729.1"/>
    <property type="match status" value="1"/>
</dbReference>
<dbReference type="SUPFAM" id="SSF50677">
    <property type="entry name" value="ValRS/IleRS/LeuRS editing domain"/>
    <property type="match status" value="1"/>
</dbReference>
<dbReference type="Gene3D" id="3.90.740.10">
    <property type="entry name" value="Valyl/Leucyl/Isoleucyl-tRNA synthetase, editing domain"/>
    <property type="match status" value="1"/>
</dbReference>
<organism evidence="14 15">
    <name type="scientific">Geochorda subterranea</name>
    <dbReference type="NCBI Taxonomy" id="3109564"/>
    <lineage>
        <taxon>Bacteria</taxon>
        <taxon>Bacillati</taxon>
        <taxon>Bacillota</taxon>
        <taxon>Limnochordia</taxon>
        <taxon>Limnochordales</taxon>
        <taxon>Geochordaceae</taxon>
        <taxon>Geochorda</taxon>
    </lineage>
</organism>
<dbReference type="SUPFAM" id="SSF47323">
    <property type="entry name" value="Anticodon-binding domain of a subclass of class I aminoacyl-tRNA synthetases"/>
    <property type="match status" value="1"/>
</dbReference>
<dbReference type="Pfam" id="PF10458">
    <property type="entry name" value="Val_tRNA-synt_C"/>
    <property type="match status" value="1"/>
</dbReference>
<proteinExistence type="inferred from homology"/>
<dbReference type="InterPro" id="IPR033705">
    <property type="entry name" value="Anticodon_Ia_Val"/>
</dbReference>
<dbReference type="InterPro" id="IPR014729">
    <property type="entry name" value="Rossmann-like_a/b/a_fold"/>
</dbReference>
<evidence type="ECO:0000256" key="5">
    <source>
        <dbReference type="ARBA" id="ARBA00022917"/>
    </source>
</evidence>
<keyword evidence="1 9" id="KW-0963">Cytoplasm</keyword>
<dbReference type="PRINTS" id="PR00986">
    <property type="entry name" value="TRNASYNTHVAL"/>
</dbReference>
<evidence type="ECO:0000313" key="15">
    <source>
        <dbReference type="Proteomes" id="UP001333102"/>
    </source>
</evidence>
<comment type="subcellular location">
    <subcellularLocation>
        <location evidence="9">Cytoplasm</location>
    </subcellularLocation>
</comment>
<dbReference type="EMBL" id="CP141614">
    <property type="protein sequence ID" value="WRP13589.1"/>
    <property type="molecule type" value="Genomic_DNA"/>
</dbReference>
<dbReference type="InterPro" id="IPR019499">
    <property type="entry name" value="Val-tRNA_synth_tRNA-bd"/>
</dbReference>
<keyword evidence="3 9" id="KW-0547">Nucleotide-binding</keyword>
<dbReference type="NCBIfam" id="TIGR00422">
    <property type="entry name" value="valS"/>
    <property type="match status" value="1"/>
</dbReference>
<accession>A0ABZ1BLM1</accession>
<evidence type="ECO:0000259" key="11">
    <source>
        <dbReference type="Pfam" id="PF00133"/>
    </source>
</evidence>
<dbReference type="Gene3D" id="3.40.50.620">
    <property type="entry name" value="HUPs"/>
    <property type="match status" value="2"/>
</dbReference>
<dbReference type="Gene3D" id="1.10.287.380">
    <property type="entry name" value="Valyl-tRNA synthetase, C-terminal domain"/>
    <property type="match status" value="1"/>
</dbReference>
<comment type="function">
    <text evidence="9">Catalyzes the attachment of valine to tRNA(Val). As ValRS can inadvertently accommodate and process structurally similar amino acids such as threonine, to avoid such errors, it has a 'posttransfer' editing activity that hydrolyzes mischarged Thr-tRNA(Val) in a tRNA-dependent manner.</text>
</comment>
<feature type="short sequence motif" description="'KMSKS' region" evidence="9">
    <location>
        <begin position="550"/>
        <end position="554"/>
    </location>
</feature>
<evidence type="ECO:0000256" key="2">
    <source>
        <dbReference type="ARBA" id="ARBA00022598"/>
    </source>
</evidence>
<dbReference type="InterPro" id="IPR037118">
    <property type="entry name" value="Val-tRNA_synth_C_sf"/>
</dbReference>
<comment type="similarity">
    <text evidence="9">Belongs to the class-I aminoacyl-tRNA synthetase family. ValS type 1 subfamily.</text>
</comment>
<dbReference type="HAMAP" id="MF_02004">
    <property type="entry name" value="Val_tRNA_synth_type1"/>
    <property type="match status" value="1"/>
</dbReference>
<keyword evidence="5 9" id="KW-0648">Protein biosynthesis</keyword>
<feature type="coiled-coil region" evidence="9">
    <location>
        <begin position="855"/>
        <end position="924"/>
    </location>
</feature>
<dbReference type="InterPro" id="IPR009080">
    <property type="entry name" value="tRNAsynth_Ia_anticodon-bd"/>
</dbReference>
<keyword evidence="7 9" id="KW-0030">Aminoacyl-tRNA synthetase</keyword>
<feature type="short sequence motif" description="'HIGH' region" evidence="9">
    <location>
        <begin position="70"/>
        <end position="80"/>
    </location>
</feature>
<evidence type="ECO:0000259" key="13">
    <source>
        <dbReference type="Pfam" id="PF10458"/>
    </source>
</evidence>
<comment type="catalytic activity">
    <reaction evidence="8 9">
        <text>tRNA(Val) + L-valine + ATP = L-valyl-tRNA(Val) + AMP + diphosphate</text>
        <dbReference type="Rhea" id="RHEA:10704"/>
        <dbReference type="Rhea" id="RHEA-COMP:9672"/>
        <dbReference type="Rhea" id="RHEA-COMP:9708"/>
        <dbReference type="ChEBI" id="CHEBI:30616"/>
        <dbReference type="ChEBI" id="CHEBI:33019"/>
        <dbReference type="ChEBI" id="CHEBI:57762"/>
        <dbReference type="ChEBI" id="CHEBI:78442"/>
        <dbReference type="ChEBI" id="CHEBI:78537"/>
        <dbReference type="ChEBI" id="CHEBI:456215"/>
        <dbReference type="EC" id="6.1.1.9"/>
    </reaction>
</comment>
<dbReference type="SUPFAM" id="SSF52374">
    <property type="entry name" value="Nucleotidylyl transferase"/>
    <property type="match status" value="1"/>
</dbReference>
<feature type="domain" description="Aminoacyl-tRNA synthetase class Ia" evidence="11">
    <location>
        <begin position="42"/>
        <end position="589"/>
    </location>
</feature>
<protein>
    <recommendedName>
        <fullName evidence="9">Valine--tRNA ligase</fullName>
        <ecNumber evidence="9">6.1.1.9</ecNumber>
    </recommendedName>
    <alternativeName>
        <fullName evidence="9">Valyl-tRNA synthetase</fullName>
        <shortName evidence="9">ValRS</shortName>
    </alternativeName>
</protein>
<evidence type="ECO:0000256" key="6">
    <source>
        <dbReference type="ARBA" id="ARBA00023054"/>
    </source>
</evidence>
<evidence type="ECO:0000259" key="12">
    <source>
        <dbReference type="Pfam" id="PF08264"/>
    </source>
</evidence>
<dbReference type="InterPro" id="IPR002303">
    <property type="entry name" value="Valyl-tRNA_ligase"/>
</dbReference>
<comment type="domain">
    <text evidence="9">ValRS has two distinct active sites: one for aminoacylation and one for editing. The misactivated threonine is translocated from the active site to the editing site.</text>
</comment>
<evidence type="ECO:0000256" key="10">
    <source>
        <dbReference type="SAM" id="MobiDB-lite"/>
    </source>
</evidence>
<sequence>MRDESKTSTAREATPPTGPAPGSADGQALPPVYEPRQIEPRWYAYWERNGYFNGDPDPSRPGFGIVMPPPNVTGSLHVGHAMDNTLADILVRFRRMQGYSTLWLPGTDHAGIATQVVVEQELAREGKSRHDLGREKFLERVWEWKERYGGIITQQLRRLGSSCDWSRERFTMDPGCSRAVREAFVHLYEKGLIYRGDYIINWCPRCRTALSDLEVEHEETEGRLWYLRYPLEDGSGDIMVATTRPETMLGDTGIAVHPQDTRYLPLIGKAAILPLVGRKLPIVADEAVDMGFGTGAVKVTPAHDPTDFEIGRRHGLETVKVIDERGRITEAAPPELVGLDRAEARQQVVEALRRGGYLVREEVHRHAVGHCQRCGTVVEPLVSKQWFVRMKPLAEPAIRAVRERRVRLLPERFESHFFHWMENVRDWCISRQLWWGHRIPVWYCSACGRETVSVEDPTACRHCGSPAIEQDPDVLDTWFSSALWPFSTLGWPERTADLSFYYPTSLLVTGFDILFFWVARMMVMGLELMGDVPFRDVLLHGLVRDALGRKMSKSRGTGVDPLEVIEEYGADALRLTLVMGVGMGNDLRWHPDRVEASRNFANKLWNAARFALMRMPADGAITSDGRATGPFSPERIRHWAAAGELALPERWILSRLARRTREVTELLERYEVGEAARALYDFAWDELCDWYIELAKPRLSGQVDDAERERTAAVLWYVLERTARLLHPFMPFVTEEVWQRLPHQGPTVMLAPWPQPDDALVDEAAEERMRQVMDVIRAIRNVRAEKGVSVSRRIPARVWAPEEVRATLAEHADDIRRLAGVSELGIEAPGPERPKDAVPAVAGPQVEIFVPLAGLVDADEELRRLGKELAEVEQLLSRWRGMLANPAFVDRAPRDVVESTRRKEEEAEQRRARLVEQMEQLRRLVR</sequence>
<keyword evidence="2 9" id="KW-0436">Ligase</keyword>
<keyword evidence="4 9" id="KW-0067">ATP-binding</keyword>
<evidence type="ECO:0000256" key="7">
    <source>
        <dbReference type="ARBA" id="ARBA00023146"/>
    </source>
</evidence>
<evidence type="ECO:0000256" key="4">
    <source>
        <dbReference type="ARBA" id="ARBA00022840"/>
    </source>
</evidence>
<feature type="domain" description="Methionyl/Valyl/Leucyl/Isoleucyl-tRNA synthetase anticodon-binding" evidence="12">
    <location>
        <begin position="649"/>
        <end position="793"/>
    </location>
</feature>
<feature type="binding site" evidence="9">
    <location>
        <position position="553"/>
    </location>
    <ligand>
        <name>ATP</name>
        <dbReference type="ChEBI" id="CHEBI:30616"/>
    </ligand>
</feature>
<feature type="region of interest" description="Disordered" evidence="10">
    <location>
        <begin position="1"/>
        <end position="32"/>
    </location>
</feature>
<dbReference type="SUPFAM" id="SSF46589">
    <property type="entry name" value="tRNA-binding arm"/>
    <property type="match status" value="1"/>
</dbReference>
<dbReference type="PROSITE" id="PS00178">
    <property type="entry name" value="AA_TRNA_LIGASE_I"/>
    <property type="match status" value="1"/>
</dbReference>
<evidence type="ECO:0000256" key="1">
    <source>
        <dbReference type="ARBA" id="ARBA00022490"/>
    </source>
</evidence>
<dbReference type="GO" id="GO:0004832">
    <property type="term" value="F:valine-tRNA ligase activity"/>
    <property type="evidence" value="ECO:0007669"/>
    <property type="project" value="UniProtKB-EC"/>
</dbReference>
<dbReference type="Pfam" id="PF08264">
    <property type="entry name" value="Anticodon_1"/>
    <property type="match status" value="1"/>
</dbReference>
<feature type="domain" description="Valyl-tRNA synthetase tRNA-binding arm" evidence="13">
    <location>
        <begin position="857"/>
        <end position="921"/>
    </location>
</feature>
<dbReference type="RefSeq" id="WP_324667834.1">
    <property type="nucleotide sequence ID" value="NZ_CP141614.1"/>
</dbReference>
<keyword evidence="6 9" id="KW-0175">Coiled coil</keyword>
<evidence type="ECO:0000313" key="14">
    <source>
        <dbReference type="EMBL" id="WRP13589.1"/>
    </source>
</evidence>
<evidence type="ECO:0000256" key="3">
    <source>
        <dbReference type="ARBA" id="ARBA00022741"/>
    </source>
</evidence>
<keyword evidence="15" id="KW-1185">Reference proteome</keyword>
<dbReference type="PANTHER" id="PTHR11946:SF93">
    <property type="entry name" value="VALINE--TRNA LIGASE, CHLOROPLASTIC_MITOCHONDRIAL 2"/>
    <property type="match status" value="1"/>
</dbReference>
<comment type="subunit">
    <text evidence="9">Monomer.</text>
</comment>
<dbReference type="InterPro" id="IPR002300">
    <property type="entry name" value="aa-tRNA-synth_Ia"/>
</dbReference>
<name>A0ABZ1BLM1_9FIRM</name>
<reference evidence="15" key="1">
    <citation type="submission" date="2023-12" db="EMBL/GenBank/DDBJ databases">
        <title>Novel isolates from deep terrestrial aquifers shed light on the physiology and ecology of the class Limnochordia.</title>
        <authorList>
            <person name="Karnachuk O.V."/>
            <person name="Lukina A.P."/>
            <person name="Avakyan M.R."/>
            <person name="Kadnikov V."/>
            <person name="Begmatov S."/>
            <person name="Beletsky A.V."/>
            <person name="Mardanov A.V."/>
            <person name="Ravin N.V."/>
        </authorList>
    </citation>
    <scope>NUCLEOTIDE SEQUENCE [LARGE SCALE GENOMIC DNA]</scope>
    <source>
        <strain evidence="15">LN</strain>
    </source>
</reference>
<dbReference type="EC" id="6.1.1.9" evidence="9"/>
<evidence type="ECO:0000256" key="9">
    <source>
        <dbReference type="HAMAP-Rule" id="MF_02004"/>
    </source>
</evidence>
<dbReference type="PANTHER" id="PTHR11946">
    <property type="entry name" value="VALYL-TRNA SYNTHETASES"/>
    <property type="match status" value="1"/>
</dbReference>
<gene>
    <name evidence="9" type="primary">valS</name>
    <name evidence="14" type="ORF">VLY81_09005</name>
</gene>
<dbReference type="InterPro" id="IPR013155">
    <property type="entry name" value="M/V/L/I-tRNA-synth_anticd-bd"/>
</dbReference>
<comment type="domain">
    <text evidence="9">The C-terminal coiled-coil domain is crucial for aminoacylation activity.</text>
</comment>